<gene>
    <name evidence="4" type="ORF">PHYEVI_LOCUS1549</name>
</gene>
<dbReference type="InterPro" id="IPR017920">
    <property type="entry name" value="COMM"/>
</dbReference>
<dbReference type="GO" id="GO:0005634">
    <property type="term" value="C:nucleus"/>
    <property type="evidence" value="ECO:0007669"/>
    <property type="project" value="TreeGrafter"/>
</dbReference>
<dbReference type="InterPro" id="IPR037357">
    <property type="entry name" value="COMMD5"/>
</dbReference>
<dbReference type="Proteomes" id="UP001153712">
    <property type="component" value="Chromosome 10"/>
</dbReference>
<organism evidence="4 5">
    <name type="scientific">Phyllotreta striolata</name>
    <name type="common">Striped flea beetle</name>
    <name type="synonym">Crioceris striolata</name>
    <dbReference type="NCBI Taxonomy" id="444603"/>
    <lineage>
        <taxon>Eukaryota</taxon>
        <taxon>Metazoa</taxon>
        <taxon>Ecdysozoa</taxon>
        <taxon>Arthropoda</taxon>
        <taxon>Hexapoda</taxon>
        <taxon>Insecta</taxon>
        <taxon>Pterygota</taxon>
        <taxon>Neoptera</taxon>
        <taxon>Endopterygota</taxon>
        <taxon>Coleoptera</taxon>
        <taxon>Polyphaga</taxon>
        <taxon>Cucujiformia</taxon>
        <taxon>Chrysomeloidea</taxon>
        <taxon>Chrysomelidae</taxon>
        <taxon>Galerucinae</taxon>
        <taxon>Alticini</taxon>
        <taxon>Phyllotreta</taxon>
    </lineage>
</organism>
<dbReference type="PANTHER" id="PTHR15666">
    <property type="entry name" value="COMM DOMAIN CONTAINING PROTEIN 5"/>
    <property type="match status" value="1"/>
</dbReference>
<keyword evidence="5" id="KW-1185">Reference proteome</keyword>
<accession>A0A9N9TFY3</accession>
<name>A0A9N9TFY3_PHYSR</name>
<dbReference type="AlphaFoldDB" id="A0A9N9TFY3"/>
<evidence type="ECO:0000256" key="1">
    <source>
        <dbReference type="ARBA" id="ARBA00016556"/>
    </source>
</evidence>
<sequence length="186" mass="21478">MNYTELSKASKTLAEEFPNEFRNKILKLAISSYLPTAQDRSKAIDVISRDANVPKEHVYEVLGVYISLLEIFLQGSDNEYNEKLAELGFTAGFLEQLPFLGNREEIINNLQKSYTMDFGRLNLLKWRIDVSLDHSVLAKKVPNLILISLTKKDGSRYTIELEPRMFHKFRFSIALILYELNNLKSK</sequence>
<reference evidence="4" key="1">
    <citation type="submission" date="2022-01" db="EMBL/GenBank/DDBJ databases">
        <authorList>
            <person name="King R."/>
        </authorList>
    </citation>
    <scope>NUCLEOTIDE SEQUENCE</scope>
</reference>
<evidence type="ECO:0000313" key="5">
    <source>
        <dbReference type="Proteomes" id="UP001153712"/>
    </source>
</evidence>
<evidence type="ECO:0000313" key="4">
    <source>
        <dbReference type="EMBL" id="CAG9855089.1"/>
    </source>
</evidence>
<dbReference type="OrthoDB" id="203754at2759"/>
<feature type="domain" description="COMM" evidence="3">
    <location>
        <begin position="119"/>
        <end position="174"/>
    </location>
</feature>
<evidence type="ECO:0000256" key="2">
    <source>
        <dbReference type="ARBA" id="ARBA00093452"/>
    </source>
</evidence>
<comment type="similarity">
    <text evidence="2">Belongs to the COMM domain-containing protein 5 family.</text>
</comment>
<dbReference type="Pfam" id="PF07258">
    <property type="entry name" value="COMM_domain"/>
    <property type="match status" value="1"/>
</dbReference>
<protein>
    <recommendedName>
        <fullName evidence="1">COMM domain-containing protein 5</fullName>
    </recommendedName>
</protein>
<evidence type="ECO:0000259" key="3">
    <source>
        <dbReference type="Pfam" id="PF07258"/>
    </source>
</evidence>
<proteinExistence type="inferred from homology"/>
<dbReference type="PANTHER" id="PTHR15666:SF1">
    <property type="entry name" value="COMM DOMAIN-CONTAINING PROTEIN 5"/>
    <property type="match status" value="1"/>
</dbReference>
<dbReference type="EMBL" id="OU900103">
    <property type="protein sequence ID" value="CAG9855089.1"/>
    <property type="molecule type" value="Genomic_DNA"/>
</dbReference>